<keyword evidence="7 8" id="KW-0472">Membrane</keyword>
<proteinExistence type="inferred from homology"/>
<evidence type="ECO:0000313" key="11">
    <source>
        <dbReference type="Proteomes" id="UP001626628"/>
    </source>
</evidence>
<dbReference type="PANTHER" id="PTHR30269">
    <property type="entry name" value="TRANSMEMBRANE PROTEIN YFCA"/>
    <property type="match status" value="1"/>
</dbReference>
<sequence length="281" mass="28809">MSDLGVVSLGTLVFAALLVGVSKTAVSGVGALSVALFAAVLPARESTGVLLPLLLVGDVLAVRTYRAHTDWPTLLRLLPSVAVGVLLGAVFVAGTGDEAVRRTIGALLLTIVLHHLWRRGRARRAGDRDRGASAAAVPSGGPGAALEADTGRAAARDSGAAAGRRAYARTLFFGLVAGFATMVANAGGPAMSLYLLSAGFTMLGFLGTGAWFFLLVNLFKLPFSIGLGLLTPDGLALDAVLVCAVPVGALLGRALVRRIDQALFDRLVLLCTAASSLNLLR</sequence>
<comment type="subcellular location">
    <subcellularLocation>
        <location evidence="1 8">Cell membrane</location>
        <topology evidence="1 8">Multi-pass membrane protein</topology>
    </subcellularLocation>
</comment>
<evidence type="ECO:0000256" key="2">
    <source>
        <dbReference type="ARBA" id="ARBA00009142"/>
    </source>
</evidence>
<protein>
    <recommendedName>
        <fullName evidence="8">Probable membrane transporter protein</fullName>
    </recommendedName>
</protein>
<keyword evidence="3" id="KW-0813">Transport</keyword>
<dbReference type="InterPro" id="IPR002781">
    <property type="entry name" value="TM_pro_TauE-like"/>
</dbReference>
<evidence type="ECO:0000256" key="6">
    <source>
        <dbReference type="ARBA" id="ARBA00022989"/>
    </source>
</evidence>
<keyword evidence="4 8" id="KW-1003">Cell membrane</keyword>
<feature type="region of interest" description="Disordered" evidence="9">
    <location>
        <begin position="127"/>
        <end position="150"/>
    </location>
</feature>
<evidence type="ECO:0000256" key="5">
    <source>
        <dbReference type="ARBA" id="ARBA00022692"/>
    </source>
</evidence>
<comment type="similarity">
    <text evidence="2 8">Belongs to the 4-toluene sulfonate uptake permease (TSUP) (TC 2.A.102) family.</text>
</comment>
<evidence type="ECO:0000256" key="3">
    <source>
        <dbReference type="ARBA" id="ARBA00022448"/>
    </source>
</evidence>
<dbReference type="EMBL" id="CP147982">
    <property type="protein sequence ID" value="WXK77278.1"/>
    <property type="molecule type" value="Genomic_DNA"/>
</dbReference>
<dbReference type="RefSeq" id="WP_399146811.1">
    <property type="nucleotide sequence ID" value="NZ_CP147982.1"/>
</dbReference>
<dbReference type="Proteomes" id="UP001626628">
    <property type="component" value="Chromosome"/>
</dbReference>
<keyword evidence="11" id="KW-1185">Reference proteome</keyword>
<keyword evidence="5 8" id="KW-0812">Transmembrane</keyword>
<evidence type="ECO:0000313" key="10">
    <source>
        <dbReference type="EMBL" id="WXK77278.1"/>
    </source>
</evidence>
<dbReference type="PANTHER" id="PTHR30269:SF23">
    <property type="entry name" value="MEMBRANE TRANSPORTER PROTEIN YDHB-RELATED"/>
    <property type="match status" value="1"/>
</dbReference>
<evidence type="ECO:0000256" key="1">
    <source>
        <dbReference type="ARBA" id="ARBA00004651"/>
    </source>
</evidence>
<gene>
    <name evidence="10" type="ORF">WAB15_15450</name>
</gene>
<evidence type="ECO:0000256" key="8">
    <source>
        <dbReference type="RuleBase" id="RU363041"/>
    </source>
</evidence>
<dbReference type="InterPro" id="IPR052017">
    <property type="entry name" value="TSUP"/>
</dbReference>
<feature type="transmembrane region" description="Helical" evidence="8">
    <location>
        <begin position="99"/>
        <end position="117"/>
    </location>
</feature>
<evidence type="ECO:0000256" key="9">
    <source>
        <dbReference type="SAM" id="MobiDB-lite"/>
    </source>
</evidence>
<dbReference type="Pfam" id="PF01925">
    <property type="entry name" value="TauE"/>
    <property type="match status" value="1"/>
</dbReference>
<accession>A0ABZ2QL59</accession>
<feature type="transmembrane region" description="Helical" evidence="8">
    <location>
        <begin position="74"/>
        <end position="93"/>
    </location>
</feature>
<reference evidence="10 11" key="1">
    <citation type="submission" date="2024-03" db="EMBL/GenBank/DDBJ databases">
        <title>The complete genome of Streptomyces sirii sp.nov.</title>
        <authorList>
            <person name="Zakalyukina Y.V."/>
            <person name="Belik A.R."/>
            <person name="Biryukov M.V."/>
            <person name="Baturina O.A."/>
            <person name="Kabilov M.R."/>
        </authorList>
    </citation>
    <scope>NUCLEOTIDE SEQUENCE [LARGE SCALE GENOMIC DNA]</scope>
    <source>
        <strain evidence="10 11">BP-8</strain>
    </source>
</reference>
<organism evidence="10 11">
    <name type="scientific">Streptomyces sirii</name>
    <dbReference type="NCBI Taxonomy" id="3127701"/>
    <lineage>
        <taxon>Bacteria</taxon>
        <taxon>Bacillati</taxon>
        <taxon>Actinomycetota</taxon>
        <taxon>Actinomycetes</taxon>
        <taxon>Kitasatosporales</taxon>
        <taxon>Streptomycetaceae</taxon>
        <taxon>Streptomyces</taxon>
    </lineage>
</organism>
<keyword evidence="6 8" id="KW-1133">Transmembrane helix</keyword>
<evidence type="ECO:0000256" key="4">
    <source>
        <dbReference type="ARBA" id="ARBA00022475"/>
    </source>
</evidence>
<feature type="transmembrane region" description="Helical" evidence="8">
    <location>
        <begin position="235"/>
        <end position="256"/>
    </location>
</feature>
<name>A0ABZ2QL59_9ACTN</name>
<feature type="transmembrane region" description="Helical" evidence="8">
    <location>
        <begin position="193"/>
        <end position="214"/>
    </location>
</feature>
<evidence type="ECO:0000256" key="7">
    <source>
        <dbReference type="ARBA" id="ARBA00023136"/>
    </source>
</evidence>